<dbReference type="Pfam" id="PF07085">
    <property type="entry name" value="DRTGG"/>
    <property type="match status" value="1"/>
</dbReference>
<evidence type="ECO:0000313" key="4">
    <source>
        <dbReference type="EMBL" id="SKA02892.1"/>
    </source>
</evidence>
<dbReference type="PROSITE" id="PS51371">
    <property type="entry name" value="CBS"/>
    <property type="match status" value="1"/>
</dbReference>
<dbReference type="InterPro" id="IPR029069">
    <property type="entry name" value="HotDog_dom_sf"/>
</dbReference>
<dbReference type="PANTHER" id="PTHR43080">
    <property type="entry name" value="CBS DOMAIN-CONTAINING PROTEIN CBSX3, MITOCHONDRIAL"/>
    <property type="match status" value="1"/>
</dbReference>
<dbReference type="OrthoDB" id="1790451at2"/>
<dbReference type="InterPro" id="IPR010766">
    <property type="entry name" value="DRTGG"/>
</dbReference>
<sequence length="435" mass="48422">MTKHEMILDYIKNLAPGDRISVRAISQRLKVSEGTSYRAIKEAQTRGLVATMDRVGTVRIEGRTLKPIEHLTFAEVARITDAEVLGGMEGIGNSLSNFIIGAMQKESIARYISKTGNGLMIVGNRVDIQQYALENGLAVLITGDFIADQSVILLANELGIPILKTSYDTFTTATMINRAMSEALIKKDIMHVSDVFTPLEKTPFLKSSEVIADYRKLVKKMKDTRFPVVTSSMRVVGVVSGSDILDKDERMSIEKVMTRHPIVAKKAMSIASVSHLMVWEQLEVLPVINEDETLAGVISRFDVMKAMQGTSRTGLALDTLSDKMRDSLDKEREDVFKVIVTPQLVNQFGTLSHGVLTEQIVASVEEIMRSKLKKNIVIEQINLFMLKLIPLESTVYFFLKVLETSRRRALIEVEGKVGANIVVKSMITLQLMERG</sequence>
<evidence type="ECO:0000259" key="3">
    <source>
        <dbReference type="PROSITE" id="PS51371"/>
    </source>
</evidence>
<evidence type="ECO:0000256" key="1">
    <source>
        <dbReference type="ARBA" id="ARBA00023122"/>
    </source>
</evidence>
<reference evidence="4 5" key="1">
    <citation type="submission" date="2017-02" db="EMBL/GenBank/DDBJ databases">
        <authorList>
            <person name="Peterson S.W."/>
        </authorList>
    </citation>
    <scope>NUCLEOTIDE SEQUENCE [LARGE SCALE GENOMIC DNA]</scope>
    <source>
        <strain evidence="4 5">ATCC BAA-1030</strain>
    </source>
</reference>
<gene>
    <name evidence="4" type="ORF">SAMN02745116_02188</name>
</gene>
<dbReference type="InterPro" id="IPR000644">
    <property type="entry name" value="CBS_dom"/>
</dbReference>
<evidence type="ECO:0000313" key="5">
    <source>
        <dbReference type="Proteomes" id="UP000190328"/>
    </source>
</evidence>
<dbReference type="InterPro" id="IPR028979">
    <property type="entry name" value="Ser_kin/Pase_Hpr-like_N_sf"/>
</dbReference>
<dbReference type="SUPFAM" id="SSF54637">
    <property type="entry name" value="Thioesterase/thiol ester dehydrase-isomerase"/>
    <property type="match status" value="1"/>
</dbReference>
<dbReference type="CDD" id="cd04596">
    <property type="entry name" value="CBS_pair_DRTGG_assoc"/>
    <property type="match status" value="1"/>
</dbReference>
<dbReference type="InterPro" id="IPR036388">
    <property type="entry name" value="WH-like_DNA-bd_sf"/>
</dbReference>
<dbReference type="STRING" id="263852.SAMN02745116_02188"/>
<protein>
    <submittedName>
        <fullName evidence="4">Predicted transcriptional regulator containing CBS domains</fullName>
    </submittedName>
</protein>
<feature type="domain" description="CBS" evidence="3">
    <location>
        <begin position="257"/>
        <end position="317"/>
    </location>
</feature>
<dbReference type="Gene3D" id="3.10.580.10">
    <property type="entry name" value="CBS-domain"/>
    <property type="match status" value="1"/>
</dbReference>
<name>A0A1T4QGS1_9ENTE</name>
<dbReference type="AlphaFoldDB" id="A0A1T4QGS1"/>
<dbReference type="Gene3D" id="1.10.10.10">
    <property type="entry name" value="Winged helix-like DNA-binding domain superfamily/Winged helix DNA-binding domain"/>
    <property type="match status" value="1"/>
</dbReference>
<dbReference type="PANTHER" id="PTHR43080:SF2">
    <property type="entry name" value="CBS DOMAIN-CONTAINING PROTEIN"/>
    <property type="match status" value="1"/>
</dbReference>
<proteinExistence type="predicted"/>
<keyword evidence="5" id="KW-1185">Reference proteome</keyword>
<dbReference type="InterPro" id="IPR036390">
    <property type="entry name" value="WH_DNA-bd_sf"/>
</dbReference>
<dbReference type="SUPFAM" id="SSF46785">
    <property type="entry name" value="Winged helix' DNA-binding domain"/>
    <property type="match status" value="1"/>
</dbReference>
<dbReference type="Pfam" id="PF00571">
    <property type="entry name" value="CBS"/>
    <property type="match status" value="2"/>
</dbReference>
<evidence type="ECO:0000256" key="2">
    <source>
        <dbReference type="PROSITE-ProRule" id="PRU00703"/>
    </source>
</evidence>
<dbReference type="RefSeq" id="WP_078808097.1">
    <property type="nucleotide sequence ID" value="NZ_FUXI01000029.1"/>
</dbReference>
<dbReference type="SUPFAM" id="SSF54631">
    <property type="entry name" value="CBS-domain pair"/>
    <property type="match status" value="1"/>
</dbReference>
<dbReference type="InterPro" id="IPR046342">
    <property type="entry name" value="CBS_dom_sf"/>
</dbReference>
<organism evidence="4 5">
    <name type="scientific">Pilibacter termitis</name>
    <dbReference type="NCBI Taxonomy" id="263852"/>
    <lineage>
        <taxon>Bacteria</taxon>
        <taxon>Bacillati</taxon>
        <taxon>Bacillota</taxon>
        <taxon>Bacilli</taxon>
        <taxon>Lactobacillales</taxon>
        <taxon>Enterococcaceae</taxon>
        <taxon>Pilibacter</taxon>
    </lineage>
</organism>
<dbReference type="EMBL" id="FUXI01000029">
    <property type="protein sequence ID" value="SKA02892.1"/>
    <property type="molecule type" value="Genomic_DNA"/>
</dbReference>
<dbReference type="Gene3D" id="3.40.1390.20">
    <property type="entry name" value="HprK N-terminal domain-like"/>
    <property type="match status" value="1"/>
</dbReference>
<dbReference type="SUPFAM" id="SSF75138">
    <property type="entry name" value="HprK N-terminal domain-like"/>
    <property type="match status" value="1"/>
</dbReference>
<dbReference type="Proteomes" id="UP000190328">
    <property type="component" value="Unassembled WGS sequence"/>
</dbReference>
<dbReference type="InterPro" id="IPR051257">
    <property type="entry name" value="Diverse_CBS-Domain"/>
</dbReference>
<accession>A0A1T4QGS1</accession>
<keyword evidence="1 2" id="KW-0129">CBS domain</keyword>